<gene>
    <name evidence="3" type="ORF">C8N32_10117</name>
</gene>
<accession>A0A2T5BW13</accession>
<keyword evidence="1" id="KW-1133">Transmembrane helix</keyword>
<evidence type="ECO:0000256" key="2">
    <source>
        <dbReference type="SAM" id="SignalP"/>
    </source>
</evidence>
<dbReference type="EMBL" id="QAAA01000001">
    <property type="protein sequence ID" value="PTN03824.1"/>
    <property type="molecule type" value="Genomic_DNA"/>
</dbReference>
<keyword evidence="1" id="KW-0472">Membrane</keyword>
<dbReference type="RefSeq" id="WP_107890439.1">
    <property type="nucleotide sequence ID" value="NZ_NHSI01000038.1"/>
</dbReference>
<feature type="transmembrane region" description="Helical" evidence="1">
    <location>
        <begin position="47"/>
        <end position="64"/>
    </location>
</feature>
<evidence type="ECO:0000256" key="1">
    <source>
        <dbReference type="SAM" id="Phobius"/>
    </source>
</evidence>
<dbReference type="AlphaFoldDB" id="A0A2T5BW13"/>
<organism evidence="3 4">
    <name type="scientific">Rhodovulum imhoffii</name>
    <dbReference type="NCBI Taxonomy" id="365340"/>
    <lineage>
        <taxon>Bacteria</taxon>
        <taxon>Pseudomonadati</taxon>
        <taxon>Pseudomonadota</taxon>
        <taxon>Alphaproteobacteria</taxon>
        <taxon>Rhodobacterales</taxon>
        <taxon>Paracoccaceae</taxon>
        <taxon>Rhodovulum</taxon>
    </lineage>
</organism>
<evidence type="ECO:0000313" key="3">
    <source>
        <dbReference type="EMBL" id="PTN03824.1"/>
    </source>
</evidence>
<sequence>MKKVTSLALASAMAIAAASGAYAGGPVIVEDEPEPIVAPATGSSVGAMPILAGVAAAAIIWAIADDDDDDDDDDSSSAHHD</sequence>
<evidence type="ECO:0008006" key="5">
    <source>
        <dbReference type="Google" id="ProtNLM"/>
    </source>
</evidence>
<name>A0A2T5BW13_9RHOB</name>
<feature type="signal peptide" evidence="2">
    <location>
        <begin position="1"/>
        <end position="23"/>
    </location>
</feature>
<evidence type="ECO:0000313" key="4">
    <source>
        <dbReference type="Proteomes" id="UP000243859"/>
    </source>
</evidence>
<proteinExistence type="predicted"/>
<protein>
    <recommendedName>
        <fullName evidence="5">Ferrochelatase</fullName>
    </recommendedName>
</protein>
<feature type="chain" id="PRO_5015513570" description="Ferrochelatase" evidence="2">
    <location>
        <begin position="24"/>
        <end position="81"/>
    </location>
</feature>
<dbReference type="Proteomes" id="UP000243859">
    <property type="component" value="Unassembled WGS sequence"/>
</dbReference>
<keyword evidence="1" id="KW-0812">Transmembrane</keyword>
<keyword evidence="4" id="KW-1185">Reference proteome</keyword>
<reference evidence="3 4" key="1">
    <citation type="submission" date="2018-04" db="EMBL/GenBank/DDBJ databases">
        <title>Genomic Encyclopedia of Archaeal and Bacterial Type Strains, Phase II (KMG-II): from individual species to whole genera.</title>
        <authorList>
            <person name="Goeker M."/>
        </authorList>
    </citation>
    <scope>NUCLEOTIDE SEQUENCE [LARGE SCALE GENOMIC DNA]</scope>
    <source>
        <strain evidence="3 4">DSM 18064</strain>
    </source>
</reference>
<keyword evidence="2" id="KW-0732">Signal</keyword>
<comment type="caution">
    <text evidence="3">The sequence shown here is derived from an EMBL/GenBank/DDBJ whole genome shotgun (WGS) entry which is preliminary data.</text>
</comment>